<dbReference type="InterPro" id="IPR002957">
    <property type="entry name" value="Keratin_I"/>
</dbReference>
<keyword evidence="2 4" id="KW-0403">Intermediate filament</keyword>
<dbReference type="GO" id="GO:0005882">
    <property type="term" value="C:intermediate filament"/>
    <property type="evidence" value="ECO:0007669"/>
    <property type="project" value="UniProtKB-KW"/>
</dbReference>
<reference evidence="8" key="1">
    <citation type="submission" date="2022-03" db="EMBL/GenBank/DDBJ databases">
        <authorList>
            <person name="Alioto T."/>
            <person name="Alioto T."/>
            <person name="Gomez Garrido J."/>
        </authorList>
    </citation>
    <scope>NUCLEOTIDE SEQUENCE</scope>
</reference>
<evidence type="ECO:0000256" key="5">
    <source>
        <dbReference type="SAM" id="Coils"/>
    </source>
</evidence>
<dbReference type="PROSITE" id="PS51842">
    <property type="entry name" value="IF_ROD_2"/>
    <property type="match status" value="1"/>
</dbReference>
<evidence type="ECO:0000256" key="2">
    <source>
        <dbReference type="ARBA" id="ARBA00022754"/>
    </source>
</evidence>
<evidence type="ECO:0000256" key="1">
    <source>
        <dbReference type="ARBA" id="ARBA00022744"/>
    </source>
</evidence>
<evidence type="ECO:0000256" key="4">
    <source>
        <dbReference type="RuleBase" id="RU000685"/>
    </source>
</evidence>
<proteinExistence type="inferred from homology"/>
<dbReference type="GO" id="GO:0030855">
    <property type="term" value="P:epithelial cell differentiation"/>
    <property type="evidence" value="ECO:0007669"/>
    <property type="project" value="TreeGrafter"/>
</dbReference>
<dbReference type="GO" id="GO:0045109">
    <property type="term" value="P:intermediate filament organization"/>
    <property type="evidence" value="ECO:0007669"/>
    <property type="project" value="TreeGrafter"/>
</dbReference>
<evidence type="ECO:0000313" key="9">
    <source>
        <dbReference type="Proteomes" id="UP001295444"/>
    </source>
</evidence>
<feature type="coiled-coil region" evidence="5">
    <location>
        <begin position="1"/>
        <end position="28"/>
    </location>
</feature>
<feature type="compositionally biased region" description="Low complexity" evidence="6">
    <location>
        <begin position="35"/>
        <end position="69"/>
    </location>
</feature>
<dbReference type="SUPFAM" id="SSF64593">
    <property type="entry name" value="Intermediate filament protein, coiled coil region"/>
    <property type="match status" value="1"/>
</dbReference>
<gene>
    <name evidence="8" type="ORF">PECUL_23A058660</name>
</gene>
<dbReference type="InterPro" id="IPR039008">
    <property type="entry name" value="IF_rod_dom"/>
</dbReference>
<evidence type="ECO:0000313" key="8">
    <source>
        <dbReference type="EMBL" id="CAH2330659.1"/>
    </source>
</evidence>
<protein>
    <submittedName>
        <fullName evidence="8">Keratin, type I cytoskeletal 12</fullName>
    </submittedName>
</protein>
<dbReference type="AlphaFoldDB" id="A0AAD1TRA1"/>
<comment type="similarity">
    <text evidence="4">Belongs to the intermediate filament family.</text>
</comment>
<dbReference type="Proteomes" id="UP001295444">
    <property type="component" value="Unassembled WGS sequence"/>
</dbReference>
<evidence type="ECO:0000256" key="3">
    <source>
        <dbReference type="ARBA" id="ARBA00023054"/>
    </source>
</evidence>
<feature type="region of interest" description="Disordered" evidence="6">
    <location>
        <begin position="33"/>
        <end position="82"/>
    </location>
</feature>
<accession>A0AAD1TRA1</accession>
<comment type="caution">
    <text evidence="8">The sequence shown here is derived from an EMBL/GenBank/DDBJ whole genome shotgun (WGS) entry which is preliminary data.</text>
</comment>
<evidence type="ECO:0000259" key="7">
    <source>
        <dbReference type="PROSITE" id="PS51842"/>
    </source>
</evidence>
<dbReference type="PROSITE" id="PS00226">
    <property type="entry name" value="IF_ROD_1"/>
    <property type="match status" value="1"/>
</dbReference>
<feature type="domain" description="IF rod" evidence="7">
    <location>
        <begin position="1"/>
        <end position="36"/>
    </location>
</feature>
<keyword evidence="1" id="KW-0416">Keratin</keyword>
<dbReference type="Pfam" id="PF00038">
    <property type="entry name" value="Filament"/>
    <property type="match status" value="1"/>
</dbReference>
<evidence type="ECO:0000256" key="6">
    <source>
        <dbReference type="SAM" id="MobiDB-lite"/>
    </source>
</evidence>
<dbReference type="Gene3D" id="1.20.5.170">
    <property type="match status" value="1"/>
</dbReference>
<organism evidence="8 9">
    <name type="scientific">Pelobates cultripes</name>
    <name type="common">Western spadefoot toad</name>
    <dbReference type="NCBI Taxonomy" id="61616"/>
    <lineage>
        <taxon>Eukaryota</taxon>
        <taxon>Metazoa</taxon>
        <taxon>Chordata</taxon>
        <taxon>Craniata</taxon>
        <taxon>Vertebrata</taxon>
        <taxon>Euteleostomi</taxon>
        <taxon>Amphibia</taxon>
        <taxon>Batrachia</taxon>
        <taxon>Anura</taxon>
        <taxon>Pelobatoidea</taxon>
        <taxon>Pelobatidae</taxon>
        <taxon>Pelobates</taxon>
    </lineage>
</organism>
<dbReference type="PANTHER" id="PTHR23239">
    <property type="entry name" value="INTERMEDIATE FILAMENT"/>
    <property type="match status" value="1"/>
</dbReference>
<dbReference type="PANTHER" id="PTHR23239:SF137">
    <property type="entry name" value="KERATIN, TYPE I CYTOSKELETAL 10"/>
    <property type="match status" value="1"/>
</dbReference>
<keyword evidence="3 5" id="KW-0175">Coiled coil</keyword>
<dbReference type="InterPro" id="IPR018039">
    <property type="entry name" value="IF_conserved"/>
</dbReference>
<dbReference type="GO" id="GO:0005198">
    <property type="term" value="F:structural molecule activity"/>
    <property type="evidence" value="ECO:0007669"/>
    <property type="project" value="InterPro"/>
</dbReference>
<sequence>MERQNQEYQQLLDIKSRLEMEIETYRRLLEGEFGQSQSQSSYSSSSSSGQSTAVSSTQVSTTQSSAASVESKKDPTKTRKVKTIVEEVIDGKVVSSQ</sequence>
<name>A0AAD1TRA1_PELCU</name>
<keyword evidence="9" id="KW-1185">Reference proteome</keyword>
<dbReference type="EMBL" id="CAKOES020000896">
    <property type="protein sequence ID" value="CAH2330659.1"/>
    <property type="molecule type" value="Genomic_DNA"/>
</dbReference>
<feature type="non-terminal residue" evidence="8">
    <location>
        <position position="97"/>
    </location>
</feature>